<name>A0A839DTW5_9PSEU</name>
<dbReference type="Proteomes" id="UP000569329">
    <property type="component" value="Unassembled WGS sequence"/>
</dbReference>
<dbReference type="EMBL" id="JACGWZ010000002">
    <property type="protein sequence ID" value="MBA8824934.1"/>
    <property type="molecule type" value="Genomic_DNA"/>
</dbReference>
<evidence type="ECO:0000313" key="2">
    <source>
        <dbReference type="EMBL" id="MBA8824934.1"/>
    </source>
</evidence>
<sequence>MWVSLLVLEHPAVLRCDVFPAERGIAGTGPGRDGLARVSGPLGTRPYQEDLGRAGARAPAVLTPRLPTMRAHNIT</sequence>
<accession>A0A839DTW5</accession>
<evidence type="ECO:0000256" key="1">
    <source>
        <dbReference type="SAM" id="MobiDB-lite"/>
    </source>
</evidence>
<reference evidence="2 3" key="1">
    <citation type="submission" date="2020-07" db="EMBL/GenBank/DDBJ databases">
        <title>Sequencing the genomes of 1000 actinobacteria strains.</title>
        <authorList>
            <person name="Klenk H.-P."/>
        </authorList>
    </citation>
    <scope>NUCLEOTIDE SEQUENCE [LARGE SCALE GENOMIC DNA]</scope>
    <source>
        <strain evidence="2 3">DSM 45975</strain>
    </source>
</reference>
<protein>
    <submittedName>
        <fullName evidence="2">Uncharacterized protein</fullName>
    </submittedName>
</protein>
<proteinExistence type="predicted"/>
<evidence type="ECO:0000313" key="3">
    <source>
        <dbReference type="Proteomes" id="UP000569329"/>
    </source>
</evidence>
<gene>
    <name evidence="2" type="ORF">FHX42_002281</name>
</gene>
<comment type="caution">
    <text evidence="2">The sequence shown here is derived from an EMBL/GenBank/DDBJ whole genome shotgun (WGS) entry which is preliminary data.</text>
</comment>
<feature type="region of interest" description="Disordered" evidence="1">
    <location>
        <begin position="29"/>
        <end position="58"/>
    </location>
</feature>
<dbReference type="AlphaFoldDB" id="A0A839DTW5"/>
<organism evidence="2 3">
    <name type="scientific">Halosaccharopolyspora lacisalsi</name>
    <dbReference type="NCBI Taxonomy" id="1000566"/>
    <lineage>
        <taxon>Bacteria</taxon>
        <taxon>Bacillati</taxon>
        <taxon>Actinomycetota</taxon>
        <taxon>Actinomycetes</taxon>
        <taxon>Pseudonocardiales</taxon>
        <taxon>Pseudonocardiaceae</taxon>
        <taxon>Halosaccharopolyspora</taxon>
    </lineage>
</organism>
<keyword evidence="3" id="KW-1185">Reference proteome</keyword>